<feature type="signal peptide" evidence="5">
    <location>
        <begin position="1"/>
        <end position="22"/>
    </location>
</feature>
<evidence type="ECO:0000313" key="9">
    <source>
        <dbReference type="Proteomes" id="UP000577362"/>
    </source>
</evidence>
<gene>
    <name evidence="8" type="ORF">GGR16_002471</name>
</gene>
<dbReference type="GO" id="GO:0008320">
    <property type="term" value="F:protein transmembrane transporter activity"/>
    <property type="evidence" value="ECO:0007669"/>
    <property type="project" value="TreeGrafter"/>
</dbReference>
<dbReference type="GO" id="GO:0098046">
    <property type="term" value="C:type V protein secretion system complex"/>
    <property type="evidence" value="ECO:0007669"/>
    <property type="project" value="TreeGrafter"/>
</dbReference>
<evidence type="ECO:0000256" key="1">
    <source>
        <dbReference type="ARBA" id="ARBA00022452"/>
    </source>
</evidence>
<dbReference type="Gene3D" id="3.10.20.310">
    <property type="entry name" value="membrane protein fhac"/>
    <property type="match status" value="1"/>
</dbReference>
<protein>
    <submittedName>
        <fullName evidence="8">Hemolysin activation/secretion protein</fullName>
    </submittedName>
</protein>
<dbReference type="PANTHER" id="PTHR34597:SF3">
    <property type="entry name" value="OUTER MEMBRANE TRANSPORTER CDIB"/>
    <property type="match status" value="1"/>
</dbReference>
<keyword evidence="1" id="KW-0472">Membrane</keyword>
<dbReference type="RefSeq" id="WP_183316781.1">
    <property type="nucleotide sequence ID" value="NZ_JACIEN010000002.1"/>
</dbReference>
<dbReference type="EMBL" id="JACIEN010000002">
    <property type="protein sequence ID" value="MBB4017442.1"/>
    <property type="molecule type" value="Genomic_DNA"/>
</dbReference>
<dbReference type="Proteomes" id="UP000577362">
    <property type="component" value="Unassembled WGS sequence"/>
</dbReference>
<keyword evidence="5" id="KW-0732">Signal</keyword>
<keyword evidence="9" id="KW-1185">Reference proteome</keyword>
<dbReference type="Pfam" id="PF08479">
    <property type="entry name" value="POTRA_2"/>
    <property type="match status" value="1"/>
</dbReference>
<accession>A0A840C0E2</accession>
<dbReference type="InterPro" id="IPR027282">
    <property type="entry name" value="TPS"/>
</dbReference>
<feature type="chain" id="PRO_5033054180" evidence="5">
    <location>
        <begin position="23"/>
        <end position="614"/>
    </location>
</feature>
<dbReference type="Gene3D" id="2.40.160.50">
    <property type="entry name" value="membrane protein fhac: a member of the omp85/tpsb transporter family"/>
    <property type="match status" value="1"/>
</dbReference>
<dbReference type="InterPro" id="IPR005565">
    <property type="entry name" value="Hemolysn_activator_HlyB_C"/>
</dbReference>
<dbReference type="PIRSF" id="PIRSF029745">
    <property type="entry name" value="FhaC"/>
    <property type="match status" value="1"/>
</dbReference>
<dbReference type="GO" id="GO:0046819">
    <property type="term" value="P:protein secretion by the type V secretion system"/>
    <property type="evidence" value="ECO:0007669"/>
    <property type="project" value="TreeGrafter"/>
</dbReference>
<evidence type="ECO:0000256" key="4">
    <source>
        <dbReference type="SAM" id="MobiDB-lite"/>
    </source>
</evidence>
<comment type="caution">
    <text evidence="8">The sequence shown here is derived from an EMBL/GenBank/DDBJ whole genome shotgun (WGS) entry which is preliminary data.</text>
</comment>
<feature type="domain" description="Polypeptide-transport-associated ShlB-type" evidence="7">
    <location>
        <begin position="69"/>
        <end position="144"/>
    </location>
</feature>
<keyword evidence="3" id="KW-0998">Cell outer membrane</keyword>
<evidence type="ECO:0000256" key="3">
    <source>
        <dbReference type="ARBA" id="ARBA00023237"/>
    </source>
</evidence>
<dbReference type="Pfam" id="PF03865">
    <property type="entry name" value="ShlB"/>
    <property type="match status" value="1"/>
</dbReference>
<evidence type="ECO:0000259" key="6">
    <source>
        <dbReference type="Pfam" id="PF03865"/>
    </source>
</evidence>
<name>A0A840C0E2_9HYPH</name>
<feature type="domain" description="Haemolysin activator HlyB C-terminal" evidence="6">
    <location>
        <begin position="258"/>
        <end position="576"/>
    </location>
</feature>
<dbReference type="PANTHER" id="PTHR34597">
    <property type="entry name" value="SLR1661 PROTEIN"/>
    <property type="match status" value="1"/>
</dbReference>
<evidence type="ECO:0000256" key="2">
    <source>
        <dbReference type="ARBA" id="ARBA00022692"/>
    </source>
</evidence>
<feature type="region of interest" description="Disordered" evidence="4">
    <location>
        <begin position="38"/>
        <end position="62"/>
    </location>
</feature>
<proteinExistence type="predicted"/>
<evidence type="ECO:0000313" key="8">
    <source>
        <dbReference type="EMBL" id="MBB4017442.1"/>
    </source>
</evidence>
<dbReference type="InterPro" id="IPR051544">
    <property type="entry name" value="TPS_OM_transporter"/>
</dbReference>
<sequence>MARALRSIARGLVAALACTAFACGALVAPVIAAEGEAAGRQKPLQPTGRSLTIASGAGPQDGAEASGCFAIDEIRIAGIELIDDEDIRQAVAPKVRSCVTTDDLNAIVGAVNALHADRGYVTTQAYVPEQDVVASRALALNVFTGRVDAITYREEAGDEALPLGERLSKAWGTVEEARGLWGVISGLSGLLDTLDDPLDRFQILDGASHPGLKPWFAFAIGPGDVLQLHDVQHGVDQINRVGSGHAEAKLEAGEAPATSNVVVVNRPADSFRLLAGYEINGADINGSGQTVANRLRLDLSKDNLIGISDAWQLSYAGGVDSNEVRAAASLPFRRFTFSFAAGYSESLTEIVPTVDLFSRSGTVTGGLSYALVKNADRLVAIDGSLQWRRSERFVNSAQLTPQALSVARLGLSETLFFDKAQLSYGAGINRGLPVLGATKDAPDLPADAPHAQFWKLDAFAGFAKAVPDIGLLRLDLAAQFSPVPLYGDDEMTLGSSSTVRGFTNGAVKVDSGAVLRSEFAFAVPADAIIGDLKDDLVLAHEVLSALQPYVFADLGYGRNLAEGRNLARAGLGAGLRYRHGRLNLDASIAQPVYQRGLKGPTTPEVYLTASFKLL</sequence>
<keyword evidence="2" id="KW-0812">Transmembrane</keyword>
<dbReference type="AlphaFoldDB" id="A0A840C0E2"/>
<reference evidence="8 9" key="1">
    <citation type="submission" date="2020-08" db="EMBL/GenBank/DDBJ databases">
        <title>Genomic Encyclopedia of Type Strains, Phase IV (KMG-IV): sequencing the most valuable type-strain genomes for metagenomic binning, comparative biology and taxonomic classification.</title>
        <authorList>
            <person name="Goeker M."/>
        </authorList>
    </citation>
    <scope>NUCLEOTIDE SEQUENCE [LARGE SCALE GENOMIC DNA]</scope>
    <source>
        <strain evidence="8 9">DSM 103737</strain>
    </source>
</reference>
<organism evidence="8 9">
    <name type="scientific">Chelatococcus caeni</name>
    <dbReference type="NCBI Taxonomy" id="1348468"/>
    <lineage>
        <taxon>Bacteria</taxon>
        <taxon>Pseudomonadati</taxon>
        <taxon>Pseudomonadota</taxon>
        <taxon>Alphaproteobacteria</taxon>
        <taxon>Hyphomicrobiales</taxon>
        <taxon>Chelatococcaceae</taxon>
        <taxon>Chelatococcus</taxon>
    </lineage>
</organism>
<dbReference type="PROSITE" id="PS51257">
    <property type="entry name" value="PROKAR_LIPOPROTEIN"/>
    <property type="match status" value="1"/>
</dbReference>
<dbReference type="InterPro" id="IPR013686">
    <property type="entry name" value="Polypept-transport_assoc_ShlB"/>
</dbReference>
<keyword evidence="1" id="KW-1134">Transmembrane beta strand</keyword>
<evidence type="ECO:0000256" key="5">
    <source>
        <dbReference type="SAM" id="SignalP"/>
    </source>
</evidence>
<evidence type="ECO:0000259" key="7">
    <source>
        <dbReference type="Pfam" id="PF08479"/>
    </source>
</evidence>